<dbReference type="GO" id="GO:0050660">
    <property type="term" value="F:flavin adenine dinucleotide binding"/>
    <property type="evidence" value="ECO:0007669"/>
    <property type="project" value="InterPro"/>
</dbReference>
<dbReference type="FunFam" id="1.10.540.10:FF:000007">
    <property type="entry name" value="Isovaleryl-CoA dehydrogenase, mitochondrial"/>
    <property type="match status" value="1"/>
</dbReference>
<evidence type="ECO:0000259" key="17">
    <source>
        <dbReference type="Pfam" id="PF00441"/>
    </source>
</evidence>
<keyword evidence="11" id="KW-0496">Mitochondrion</keyword>
<dbReference type="GO" id="GO:0005739">
    <property type="term" value="C:mitochondrion"/>
    <property type="evidence" value="ECO:0007669"/>
    <property type="project" value="UniProtKB-SubCell"/>
</dbReference>
<dbReference type="InterPro" id="IPR013786">
    <property type="entry name" value="AcylCoA_DH/ox_N"/>
</dbReference>
<dbReference type="PROSITE" id="PS00072">
    <property type="entry name" value="ACYL_COA_DH_1"/>
    <property type="match status" value="1"/>
</dbReference>
<dbReference type="InterPro" id="IPR046373">
    <property type="entry name" value="Acyl-CoA_Oxase/DH_mid-dom_sf"/>
</dbReference>
<accession>I0YWA4</accession>
<comment type="cofactor">
    <cofactor evidence="1 15 16">
        <name>FAD</name>
        <dbReference type="ChEBI" id="CHEBI:57692"/>
    </cofactor>
</comment>
<evidence type="ECO:0000256" key="13">
    <source>
        <dbReference type="PIRSR" id="PIRSR634183-1"/>
    </source>
</evidence>
<sequence length="415" mass="45447">MLLRRLTDAVLKRQQSLHIRNVVPQLYRGQHTAEHDDSDALEFRELVREFAQRVVAPHAADIDTTNAFPQSVNLWTELGQMGLHGITVPTDFGGLGLGYQQHCIAMEELSRASGSVALSYGAHSNLCINQIIRNATEQQKQKYIPKLLTGEHVGALAMSEPGAGSDVVSMRMRADKVEGGFVLNGTKMWCTNGTVANTLVVYAKSAPDKGPHGITAFLIEKGMKGFKTAQKLDKLGMRGSDTCELVFENCEVPEENVLGQVDQGVYVLMSGLDYERLVLSAGPLGLMQAALDTVLPYIHERKQFGQKIGEFQLIQGKIADMYTATAATRAFVYRTAADADAGRANRKDCAAVILYAAETATRMALDAIQILGGNGYINEYPTGRLLRDAKLYEIGAGTSEIRRMLIGRELFKEYA</sequence>
<evidence type="ECO:0000256" key="8">
    <source>
        <dbReference type="ARBA" id="ARBA00022827"/>
    </source>
</evidence>
<evidence type="ECO:0000256" key="9">
    <source>
        <dbReference type="ARBA" id="ARBA00022946"/>
    </source>
</evidence>
<proteinExistence type="inferred from homology"/>
<feature type="binding site" evidence="15">
    <location>
        <begin position="156"/>
        <end position="165"/>
    </location>
    <ligand>
        <name>FAD</name>
        <dbReference type="ChEBI" id="CHEBI:57692"/>
    </ligand>
</feature>
<dbReference type="GO" id="GO:0008470">
    <property type="term" value="F:3-methylbutanoyl-CoA dehydrogenase activity"/>
    <property type="evidence" value="ECO:0007669"/>
    <property type="project" value="UniProtKB-EC"/>
</dbReference>
<evidence type="ECO:0000256" key="12">
    <source>
        <dbReference type="ARBA" id="ARBA00052875"/>
    </source>
</evidence>
<dbReference type="InterPro" id="IPR037069">
    <property type="entry name" value="AcylCoA_DH/ox_N_sf"/>
</dbReference>
<keyword evidence="8 15" id="KW-0274">FAD</keyword>
<dbReference type="GO" id="GO:0006552">
    <property type="term" value="P:L-leucine catabolic process"/>
    <property type="evidence" value="ECO:0007669"/>
    <property type="project" value="TreeGrafter"/>
</dbReference>
<comment type="caution">
    <text evidence="20">The sequence shown here is derived from an EMBL/GenBank/DDBJ whole genome shotgun (WGS) entry which is preliminary data.</text>
</comment>
<feature type="active site" description="Proton acceptor" evidence="13">
    <location>
        <position position="275"/>
    </location>
</feature>
<dbReference type="Pfam" id="PF00441">
    <property type="entry name" value="Acyl-CoA_dh_1"/>
    <property type="match status" value="1"/>
</dbReference>
<dbReference type="InterPro" id="IPR009100">
    <property type="entry name" value="AcylCoA_DH/oxidase_NM_dom_sf"/>
</dbReference>
<dbReference type="SUPFAM" id="SSF47203">
    <property type="entry name" value="Acyl-CoA dehydrogenase C-terminal domain-like"/>
    <property type="match status" value="1"/>
</dbReference>
<feature type="binding site" evidence="15">
    <location>
        <begin position="189"/>
        <end position="191"/>
    </location>
    <ligand>
        <name>FAD</name>
        <dbReference type="ChEBI" id="CHEBI:57692"/>
    </ligand>
</feature>
<dbReference type="EMBL" id="AGSI01000009">
    <property type="protein sequence ID" value="EIE22673.1"/>
    <property type="molecule type" value="Genomic_DNA"/>
</dbReference>
<dbReference type="KEGG" id="csl:COCSUDRAFT_53625"/>
<dbReference type="InterPro" id="IPR036250">
    <property type="entry name" value="AcylCo_DH-like_C"/>
</dbReference>
<dbReference type="PANTHER" id="PTHR43884:SF12">
    <property type="entry name" value="ISOVALERYL-COA DEHYDROGENASE, MITOCHONDRIAL-RELATED"/>
    <property type="match status" value="1"/>
</dbReference>
<evidence type="ECO:0000256" key="14">
    <source>
        <dbReference type="PIRSR" id="PIRSR634183-2"/>
    </source>
</evidence>
<dbReference type="Gene3D" id="2.40.110.10">
    <property type="entry name" value="Butyryl-CoA Dehydrogenase, subunit A, domain 2"/>
    <property type="match status" value="1"/>
</dbReference>
<evidence type="ECO:0000256" key="4">
    <source>
        <dbReference type="ARBA" id="ARBA00009347"/>
    </source>
</evidence>
<evidence type="ECO:0000313" key="21">
    <source>
        <dbReference type="Proteomes" id="UP000007264"/>
    </source>
</evidence>
<dbReference type="PANTHER" id="PTHR43884">
    <property type="entry name" value="ACYL-COA DEHYDROGENASE"/>
    <property type="match status" value="1"/>
</dbReference>
<evidence type="ECO:0000256" key="11">
    <source>
        <dbReference type="ARBA" id="ARBA00023128"/>
    </source>
</evidence>
<comment type="pathway">
    <text evidence="3">Amino-acid degradation; L-leucine degradation; (S)-3-hydroxy-3-methylglutaryl-CoA from 3-isovaleryl-CoA: step 1/3.</text>
</comment>
<evidence type="ECO:0000256" key="15">
    <source>
        <dbReference type="PIRSR" id="PIRSR634183-3"/>
    </source>
</evidence>
<feature type="domain" description="Acyl-CoA dehydrogenase/oxidase N-terminal" evidence="19">
    <location>
        <begin position="39"/>
        <end position="151"/>
    </location>
</feature>
<dbReference type="Gene3D" id="1.10.540.10">
    <property type="entry name" value="Acyl-CoA dehydrogenase/oxidase, N-terminal domain"/>
    <property type="match status" value="1"/>
</dbReference>
<evidence type="ECO:0000256" key="3">
    <source>
        <dbReference type="ARBA" id="ARBA00004898"/>
    </source>
</evidence>
<evidence type="ECO:0000259" key="19">
    <source>
        <dbReference type="Pfam" id="PF02771"/>
    </source>
</evidence>
<evidence type="ECO:0000256" key="5">
    <source>
        <dbReference type="ARBA" id="ARBA00012044"/>
    </source>
</evidence>
<feature type="binding site" evidence="14">
    <location>
        <begin position="273"/>
        <end position="276"/>
    </location>
    <ligand>
        <name>substrate</name>
    </ligand>
</feature>
<dbReference type="AlphaFoldDB" id="I0YWA4"/>
<dbReference type="STRING" id="574566.I0YWA4"/>
<dbReference type="InterPro" id="IPR006091">
    <property type="entry name" value="Acyl-CoA_Oxase/DH_mid-dom"/>
</dbReference>
<dbReference type="CDD" id="cd01156">
    <property type="entry name" value="IVD"/>
    <property type="match status" value="1"/>
</dbReference>
<keyword evidence="21" id="KW-1185">Reference proteome</keyword>
<feature type="binding site" evidence="14">
    <location>
        <position position="165"/>
    </location>
    <ligand>
        <name>substrate</name>
    </ligand>
</feature>
<dbReference type="OrthoDB" id="9988775at2759"/>
<feature type="binding site" evidence="14">
    <location>
        <begin position="396"/>
        <end position="397"/>
    </location>
    <ligand>
        <name>substrate</name>
    </ligand>
</feature>
<name>I0YWA4_COCSC</name>
<organism evidence="20 21">
    <name type="scientific">Coccomyxa subellipsoidea (strain C-169)</name>
    <name type="common">Green microalga</name>
    <dbReference type="NCBI Taxonomy" id="574566"/>
    <lineage>
        <taxon>Eukaryota</taxon>
        <taxon>Viridiplantae</taxon>
        <taxon>Chlorophyta</taxon>
        <taxon>core chlorophytes</taxon>
        <taxon>Trebouxiophyceae</taxon>
        <taxon>Trebouxiophyceae incertae sedis</taxon>
        <taxon>Coccomyxaceae</taxon>
        <taxon>Coccomyxa</taxon>
        <taxon>Coccomyxa subellipsoidea</taxon>
    </lineage>
</organism>
<dbReference type="FunFam" id="1.20.140.10:FF:000003">
    <property type="entry name" value="isovaleryl-CoA dehydrogenase, mitochondrial"/>
    <property type="match status" value="1"/>
</dbReference>
<dbReference type="InterPro" id="IPR034183">
    <property type="entry name" value="IVD"/>
</dbReference>
<dbReference type="SUPFAM" id="SSF56645">
    <property type="entry name" value="Acyl-CoA dehydrogenase NM domain-like"/>
    <property type="match status" value="1"/>
</dbReference>
<feature type="binding site" evidence="15">
    <location>
        <begin position="398"/>
        <end position="400"/>
    </location>
    <ligand>
        <name>FAD</name>
        <dbReference type="ChEBI" id="CHEBI:57692"/>
    </ligand>
</feature>
<evidence type="ECO:0000256" key="1">
    <source>
        <dbReference type="ARBA" id="ARBA00001974"/>
    </source>
</evidence>
<keyword evidence="10 16" id="KW-0560">Oxidoreductase</keyword>
<comment type="catalytic activity">
    <reaction evidence="12">
        <text>3-methylbutanoyl-CoA + oxidized [electron-transfer flavoprotein] + H(+) = 3-methylbut-2-enoyl-CoA + reduced [electron-transfer flavoprotein]</text>
        <dbReference type="Rhea" id="RHEA:12276"/>
        <dbReference type="Rhea" id="RHEA-COMP:10685"/>
        <dbReference type="Rhea" id="RHEA-COMP:10686"/>
        <dbReference type="ChEBI" id="CHEBI:15378"/>
        <dbReference type="ChEBI" id="CHEBI:57344"/>
        <dbReference type="ChEBI" id="CHEBI:57345"/>
        <dbReference type="ChEBI" id="CHEBI:57692"/>
        <dbReference type="ChEBI" id="CHEBI:58307"/>
        <dbReference type="EC" id="1.3.8.4"/>
    </reaction>
</comment>
<feature type="domain" description="Acyl-CoA oxidase/dehydrogenase middle" evidence="18">
    <location>
        <begin position="155"/>
        <end position="250"/>
    </location>
</feature>
<dbReference type="RefSeq" id="XP_005647217.1">
    <property type="nucleotide sequence ID" value="XM_005647160.1"/>
</dbReference>
<comment type="similarity">
    <text evidence="4 16">Belongs to the acyl-CoA dehydrogenase family.</text>
</comment>
<evidence type="ECO:0000256" key="16">
    <source>
        <dbReference type="RuleBase" id="RU362125"/>
    </source>
</evidence>
<dbReference type="Gene3D" id="1.20.140.10">
    <property type="entry name" value="Butyryl-CoA Dehydrogenase, subunit A, domain 3"/>
    <property type="match status" value="1"/>
</dbReference>
<gene>
    <name evidence="20" type="ORF">COCSUDRAFT_53625</name>
</gene>
<evidence type="ECO:0000256" key="6">
    <source>
        <dbReference type="ARBA" id="ARBA00018258"/>
    </source>
</evidence>
<dbReference type="PIRSF" id="PIRSF016578">
    <property type="entry name" value="HsaA"/>
    <property type="match status" value="1"/>
</dbReference>
<evidence type="ECO:0000256" key="7">
    <source>
        <dbReference type="ARBA" id="ARBA00022630"/>
    </source>
</evidence>
<dbReference type="InterPro" id="IPR006089">
    <property type="entry name" value="Acyl-CoA_DH_CS"/>
</dbReference>
<feature type="domain" description="Acyl-CoA dehydrogenase/oxidase C-terminal" evidence="17">
    <location>
        <begin position="262"/>
        <end position="410"/>
    </location>
</feature>
<comment type="subcellular location">
    <subcellularLocation>
        <location evidence="2">Mitochondrion</location>
    </subcellularLocation>
</comment>
<dbReference type="GeneID" id="17040660"/>
<protein>
    <recommendedName>
        <fullName evidence="6">Isovaleryl-CoA dehydrogenase, mitochondrial</fullName>
        <ecNumber evidence="5">1.3.8.4</ecNumber>
    </recommendedName>
</protein>
<dbReference type="Pfam" id="PF02770">
    <property type="entry name" value="Acyl-CoA_dh_M"/>
    <property type="match status" value="1"/>
</dbReference>
<evidence type="ECO:0000256" key="10">
    <source>
        <dbReference type="ARBA" id="ARBA00023002"/>
    </source>
</evidence>
<feature type="binding site" evidence="15">
    <location>
        <position position="301"/>
    </location>
    <ligand>
        <name>FAD</name>
        <dbReference type="ChEBI" id="CHEBI:57692"/>
    </ligand>
</feature>
<dbReference type="PROSITE" id="PS00073">
    <property type="entry name" value="ACYL_COA_DH_2"/>
    <property type="match status" value="1"/>
</dbReference>
<feature type="binding site" evidence="14">
    <location>
        <position position="266"/>
    </location>
    <ligand>
        <name>substrate</name>
    </ligand>
</feature>
<reference evidence="20 21" key="1">
    <citation type="journal article" date="2012" name="Genome Biol.">
        <title>The genome of the polar eukaryotic microalga coccomyxa subellipsoidea reveals traits of cold adaptation.</title>
        <authorList>
            <person name="Blanc G."/>
            <person name="Agarkova I."/>
            <person name="Grimwood J."/>
            <person name="Kuo A."/>
            <person name="Brueggeman A."/>
            <person name="Dunigan D."/>
            <person name="Gurnon J."/>
            <person name="Ladunga I."/>
            <person name="Lindquist E."/>
            <person name="Lucas S."/>
            <person name="Pangilinan J."/>
            <person name="Proschold T."/>
            <person name="Salamov A."/>
            <person name="Schmutz J."/>
            <person name="Weeks D."/>
            <person name="Yamada T."/>
            <person name="Claverie J.M."/>
            <person name="Grigoriev I."/>
            <person name="Van Etten J."/>
            <person name="Lomsadze A."/>
            <person name="Borodovsky M."/>
        </authorList>
    </citation>
    <scope>NUCLEOTIDE SEQUENCE [LARGE SCALE GENOMIC DNA]</scope>
    <source>
        <strain evidence="20 21">C-169</strain>
    </source>
</reference>
<dbReference type="EC" id="1.3.8.4" evidence="5"/>
<dbReference type="eggNOG" id="KOG0141">
    <property type="taxonomic scope" value="Eukaryota"/>
</dbReference>
<dbReference type="InterPro" id="IPR009075">
    <property type="entry name" value="AcylCo_DH/oxidase_C"/>
</dbReference>
<dbReference type="Pfam" id="PF02771">
    <property type="entry name" value="Acyl-CoA_dh_N"/>
    <property type="match status" value="1"/>
</dbReference>
<evidence type="ECO:0000256" key="2">
    <source>
        <dbReference type="ARBA" id="ARBA00004173"/>
    </source>
</evidence>
<feature type="binding site" evidence="15">
    <location>
        <position position="312"/>
    </location>
    <ligand>
        <name>FAD</name>
        <dbReference type="ChEBI" id="CHEBI:57692"/>
    </ligand>
</feature>
<evidence type="ECO:0000313" key="20">
    <source>
        <dbReference type="EMBL" id="EIE22673.1"/>
    </source>
</evidence>
<keyword evidence="9" id="KW-0809">Transit peptide</keyword>
<keyword evidence="7 16" id="KW-0285">Flavoprotein</keyword>
<feature type="binding site" evidence="15">
    <location>
        <begin position="369"/>
        <end position="373"/>
    </location>
    <ligand>
        <name>FAD</name>
        <dbReference type="ChEBI" id="CHEBI:57692"/>
    </ligand>
</feature>
<dbReference type="Proteomes" id="UP000007264">
    <property type="component" value="Unassembled WGS sequence"/>
</dbReference>
<evidence type="ECO:0000259" key="18">
    <source>
        <dbReference type="Pfam" id="PF02770"/>
    </source>
</evidence>
<dbReference type="FunFam" id="2.40.110.10:FF:000004">
    <property type="entry name" value="Isovaleryl-CoA dehydrogenase, mitochondrial"/>
    <property type="match status" value="1"/>
</dbReference>